<gene>
    <name evidence="1" type="ORF">HINF_LOCUS31287</name>
    <name evidence="2" type="ORF">HINF_LOCUS65948</name>
</gene>
<dbReference type="AlphaFoldDB" id="A0AA86PT07"/>
<comment type="caution">
    <text evidence="1">The sequence shown here is derived from an EMBL/GenBank/DDBJ whole genome shotgun (WGS) entry which is preliminary data.</text>
</comment>
<reference evidence="1" key="1">
    <citation type="submission" date="2023-06" db="EMBL/GenBank/DDBJ databases">
        <authorList>
            <person name="Kurt Z."/>
        </authorList>
    </citation>
    <scope>NUCLEOTIDE SEQUENCE</scope>
</reference>
<reference evidence="2 3" key="2">
    <citation type="submission" date="2024-07" db="EMBL/GenBank/DDBJ databases">
        <authorList>
            <person name="Akdeniz Z."/>
        </authorList>
    </citation>
    <scope>NUCLEOTIDE SEQUENCE [LARGE SCALE GENOMIC DNA]</scope>
</reference>
<evidence type="ECO:0000313" key="3">
    <source>
        <dbReference type="Proteomes" id="UP001642409"/>
    </source>
</evidence>
<organism evidence="1">
    <name type="scientific">Hexamita inflata</name>
    <dbReference type="NCBI Taxonomy" id="28002"/>
    <lineage>
        <taxon>Eukaryota</taxon>
        <taxon>Metamonada</taxon>
        <taxon>Diplomonadida</taxon>
        <taxon>Hexamitidae</taxon>
        <taxon>Hexamitinae</taxon>
        <taxon>Hexamita</taxon>
    </lineage>
</organism>
<dbReference type="EMBL" id="CATOUU010000717">
    <property type="protein sequence ID" value="CAI9943642.1"/>
    <property type="molecule type" value="Genomic_DNA"/>
</dbReference>
<evidence type="ECO:0000313" key="2">
    <source>
        <dbReference type="EMBL" id="CAL6091773.1"/>
    </source>
</evidence>
<dbReference type="EMBL" id="CAXDID020000438">
    <property type="protein sequence ID" value="CAL6091773.1"/>
    <property type="molecule type" value="Genomic_DNA"/>
</dbReference>
<name>A0AA86PT07_9EUKA</name>
<proteinExistence type="predicted"/>
<evidence type="ECO:0000313" key="1">
    <source>
        <dbReference type="EMBL" id="CAI9943642.1"/>
    </source>
</evidence>
<protein>
    <submittedName>
        <fullName evidence="2">Hypothetical_protein</fullName>
    </submittedName>
</protein>
<dbReference type="Proteomes" id="UP001642409">
    <property type="component" value="Unassembled WGS sequence"/>
</dbReference>
<sequence>MQLTLSHVKSFAKLQNVSKFVSSGEFSTLYTLKVSLPPLSTYLDYFLNDMIFIQTSFKTKIQLLTTKSELPNIQKQFGRFPLLRSFELVGCNSIELEPFISEGVVYFLFNVKNEEVLKGPLQNVENYLKKQFKK</sequence>
<keyword evidence="3" id="KW-1185">Reference proteome</keyword>
<accession>A0AA86PT07</accession>